<name>A0A7D5P1T0_9EURY</name>
<dbReference type="RefSeq" id="WP_179908604.1">
    <property type="nucleotide sequence ID" value="NZ_CP058910.1"/>
</dbReference>
<keyword evidence="3" id="KW-1185">Reference proteome</keyword>
<keyword evidence="1" id="KW-1133">Transmembrane helix</keyword>
<evidence type="ECO:0000256" key="1">
    <source>
        <dbReference type="SAM" id="Phobius"/>
    </source>
</evidence>
<dbReference type="AlphaFoldDB" id="A0A7D5P1T0"/>
<protein>
    <submittedName>
        <fullName evidence="2">Uncharacterized protein</fullName>
    </submittedName>
</protein>
<accession>A0A7D5P1T0</accession>
<keyword evidence="1" id="KW-0472">Membrane</keyword>
<dbReference type="EMBL" id="CP058910">
    <property type="protein sequence ID" value="QLH78726.1"/>
    <property type="molecule type" value="Genomic_DNA"/>
</dbReference>
<evidence type="ECO:0000313" key="3">
    <source>
        <dbReference type="Proteomes" id="UP000509667"/>
    </source>
</evidence>
<feature type="transmembrane region" description="Helical" evidence="1">
    <location>
        <begin position="208"/>
        <end position="230"/>
    </location>
</feature>
<dbReference type="GeneID" id="56079426"/>
<dbReference type="PROSITE" id="PS51257">
    <property type="entry name" value="PROKAR_LIPOPROTEIN"/>
    <property type="match status" value="1"/>
</dbReference>
<organism evidence="2 3">
    <name type="scientific">Halosimplex rubrum</name>
    <dbReference type="NCBI Taxonomy" id="869889"/>
    <lineage>
        <taxon>Archaea</taxon>
        <taxon>Methanobacteriati</taxon>
        <taxon>Methanobacteriota</taxon>
        <taxon>Stenosarchaea group</taxon>
        <taxon>Halobacteria</taxon>
        <taxon>Halobacteriales</taxon>
        <taxon>Haloarculaceae</taxon>
        <taxon>Halosimplex</taxon>
    </lineage>
</organism>
<keyword evidence="1" id="KW-0812">Transmembrane</keyword>
<sequence>MRRRLVLALGLLAVLVALAGCASPFGGGGPDDARLNQNATYDWDTNATTTYDVGRGNFTGILGVENESYVPLYQRSELGTDEPLDVASLRYRYPDNGTVVAPANRSNFHVNATNSRLNVTLPAAGGQVAFTADRPNAKRFAVPMFIDSAHSVEVVLPPQARVGVPLLSKVSPGGSTSRVPEGSDRMLVRWESAERGPILTRYYLARDLLLFGGIGGVLALVGVGGALYYLRQIRVLERRREEIGLDVETETDEFDDDDPPPGMR</sequence>
<gene>
    <name evidence="2" type="ORF">HZS55_16145</name>
</gene>
<dbReference type="KEGG" id="hrr:HZS55_16145"/>
<dbReference type="Pfam" id="PF19119">
    <property type="entry name" value="DUF5803"/>
    <property type="match status" value="1"/>
</dbReference>
<dbReference type="InterPro" id="IPR043826">
    <property type="entry name" value="DUF5803"/>
</dbReference>
<dbReference type="Proteomes" id="UP000509667">
    <property type="component" value="Chromosome"/>
</dbReference>
<reference evidence="2 3" key="1">
    <citation type="submission" date="2020-07" db="EMBL/GenBank/DDBJ databases">
        <title>Halosimplex pelagicum sp. nov. and Halosimplex rubrum sp. nov., isolated from salted brown alga Laminaria, and emended description of the genus Halosimplex.</title>
        <authorList>
            <person name="Cui H."/>
        </authorList>
    </citation>
    <scope>NUCLEOTIDE SEQUENCE [LARGE SCALE GENOMIC DNA]</scope>
    <source>
        <strain evidence="2 3">R27</strain>
    </source>
</reference>
<proteinExistence type="predicted"/>
<evidence type="ECO:0000313" key="2">
    <source>
        <dbReference type="EMBL" id="QLH78726.1"/>
    </source>
</evidence>
<dbReference type="OrthoDB" id="312630at2157"/>